<dbReference type="InterPro" id="IPR051681">
    <property type="entry name" value="Ser/Thr_Kinases-Pseudokinases"/>
</dbReference>
<dbReference type="EMBL" id="JASMQC010000009">
    <property type="protein sequence ID" value="KAK1942442.1"/>
    <property type="molecule type" value="Genomic_DNA"/>
</dbReference>
<keyword evidence="2 4" id="KW-0547">Nucleotide-binding</keyword>
<dbReference type="Pfam" id="PF07714">
    <property type="entry name" value="PK_Tyr_Ser-Thr"/>
    <property type="match status" value="3"/>
</dbReference>
<dbReference type="SMART" id="SM00220">
    <property type="entry name" value="S_TKc"/>
    <property type="match status" value="2"/>
</dbReference>
<keyword evidence="6" id="KW-0808">Transferase</keyword>
<keyword evidence="7" id="KW-1185">Reference proteome</keyword>
<dbReference type="PROSITE" id="PS00107">
    <property type="entry name" value="PROTEIN_KINASE_ATP"/>
    <property type="match status" value="1"/>
</dbReference>
<keyword evidence="3 4" id="KW-0067">ATP-binding</keyword>
<sequence length="1223" mass="138194">MATVGFPIVGLMGSPDSGSTLSGMTSRCRRMPENALLCKAVVERLQFLHESVAPLDAKDPLKKKYMEIVVKFVTLMRRKPLLQRLANCETLVTTIHDMQHKISDLAQALHVQDAPEMTKWETEWDVHRAEQYGILNRLVSDASERMLVTEVRGDKKVQEAIMSLNKSIQWRNQSPEMVELKKNTFSRVSGYWNREGLRMFDWFIPIDNVEFEDNMIGTQGTFGHVSRGIWTHDGERTDVVIKQLFPEMAASDDDSFLRQLELWNSLPPNEHILKLYGGSHVSSPQFYVCENAPNGNLADFLADGEHGVLFWRLFKQVALGLQFLHSANTVHGGLKCNNILVGTNFTTKLADFTFTSVRSLSAGLSKGSKEAADISVRWKPKEVLEQAGNEAPRFESDIYSLAMCMIEAKTEAIPFEMDDDPQTAMGKIMRGEEYPRPEQISVEEWAFISRLCDPDYKKRPSLDEVLEEISVFADAEEQQHPTAKLVELMEKLFQMLNGALTRVTTAEVEIPVKVDKPDWKIPANEVSVNFYEGGGEWLDTPVDVRKVIDQDNSFFEREVDLWGGLSHPNISNLMGFCVDEDGGQYFVMEPGENGNVVKYLKDSKDVWRVLYEASLALEYLHERGVVHAGIKPDNVRIGRDGRAKLTGLECSMLMERLNAGETVTLRRDFRWHVPELLTGSQPSFTSDIYSFAMLILAVVSGEPPFGVAVSDEEAHILLEQGQLPPRLGDVSDDHWQLVNEMFCLNAGERINAHKEIATGSSTEALWSMQVETESKWLESTEKVKSVTCSQSERLERIHRPPTSESETHSWTIPQHELFFEESERRGSFGIVERHLGKWLNAEVLIARVCIGNSALDMKHQAELWFTLKHPNVQQLYGACEPHGLFVCEYPESGNLCSYLRRHPDQVWKKLLDISLGLRYLNHRGIVHGNLKTHHFLVDRHGRAKLSDLESCLIGQHAAVADEPDEELEVEEKRLVSSYECRWRSPQCLNGERETFESDVYSLGKCFIEAVTGEIPEGNFLPDIAVTGRLSQCSSFGSHYDRLIQGMCSDNEKRRPTMAVVVQRLSCFVAVDDEMKATTLLGMGAFANVHLGEWLHISVAVKKLKCKTEAMTDTMTKDFDQEVKLWYRLSHPHIVNLYGASRCPPYPLFISECASNGTLGSYVKKIPKDDRWSLLYESALGLQAIHARGVIHADLKCDNILVMDTGQAKIADFGLSINCDQPKE</sequence>
<feature type="domain" description="Protein kinase" evidence="5">
    <location>
        <begin position="817"/>
        <end position="1068"/>
    </location>
</feature>
<evidence type="ECO:0000256" key="2">
    <source>
        <dbReference type="ARBA" id="ARBA00022741"/>
    </source>
</evidence>
<feature type="binding site" evidence="4">
    <location>
        <position position="1102"/>
    </location>
    <ligand>
        <name>ATP</name>
        <dbReference type="ChEBI" id="CHEBI:30616"/>
    </ligand>
</feature>
<evidence type="ECO:0000256" key="1">
    <source>
        <dbReference type="ARBA" id="ARBA00022527"/>
    </source>
</evidence>
<dbReference type="AlphaFoldDB" id="A0AAD9LP77"/>
<feature type="domain" description="Protein kinase" evidence="5">
    <location>
        <begin position="1074"/>
        <end position="1223"/>
    </location>
</feature>
<dbReference type="Gene3D" id="3.30.200.20">
    <property type="entry name" value="Phosphorylase Kinase, domain 1"/>
    <property type="match status" value="1"/>
</dbReference>
<reference evidence="6" key="1">
    <citation type="submission" date="2023-08" db="EMBL/GenBank/DDBJ databases">
        <title>Reference Genome Resource for the Citrus Pathogen Phytophthora citrophthora.</title>
        <authorList>
            <person name="Moller H."/>
            <person name="Coetzee B."/>
            <person name="Rose L.J."/>
            <person name="Van Niekerk J.M."/>
        </authorList>
    </citation>
    <scope>NUCLEOTIDE SEQUENCE</scope>
    <source>
        <strain evidence="6">STE-U-9442</strain>
    </source>
</reference>
<dbReference type="PANTHER" id="PTHR44329">
    <property type="entry name" value="SERINE/THREONINE-PROTEIN KINASE TNNI3K-RELATED"/>
    <property type="match status" value="1"/>
</dbReference>
<dbReference type="PANTHER" id="PTHR44329:SF214">
    <property type="entry name" value="PROTEIN KINASE DOMAIN-CONTAINING PROTEIN"/>
    <property type="match status" value="1"/>
</dbReference>
<evidence type="ECO:0000313" key="6">
    <source>
        <dbReference type="EMBL" id="KAK1942442.1"/>
    </source>
</evidence>
<organism evidence="6 7">
    <name type="scientific">Phytophthora citrophthora</name>
    <dbReference type="NCBI Taxonomy" id="4793"/>
    <lineage>
        <taxon>Eukaryota</taxon>
        <taxon>Sar</taxon>
        <taxon>Stramenopiles</taxon>
        <taxon>Oomycota</taxon>
        <taxon>Peronosporomycetes</taxon>
        <taxon>Peronosporales</taxon>
        <taxon>Peronosporaceae</taxon>
        <taxon>Phytophthora</taxon>
    </lineage>
</organism>
<feature type="domain" description="Protein kinase" evidence="5">
    <location>
        <begin position="489"/>
        <end position="765"/>
    </location>
</feature>
<dbReference type="InterPro" id="IPR000719">
    <property type="entry name" value="Prot_kinase_dom"/>
</dbReference>
<protein>
    <submittedName>
        <fullName evidence="6">Spindle assembly checkpoint kinase</fullName>
    </submittedName>
</protein>
<dbReference type="GO" id="GO:0005524">
    <property type="term" value="F:ATP binding"/>
    <property type="evidence" value="ECO:0007669"/>
    <property type="project" value="UniProtKB-UniRule"/>
</dbReference>
<dbReference type="SUPFAM" id="SSF56112">
    <property type="entry name" value="Protein kinase-like (PK-like)"/>
    <property type="match status" value="4"/>
</dbReference>
<dbReference type="PROSITE" id="PS50011">
    <property type="entry name" value="PROTEIN_KINASE_DOM"/>
    <property type="match status" value="4"/>
</dbReference>
<dbReference type="Pfam" id="PF00069">
    <property type="entry name" value="Pkinase"/>
    <property type="match status" value="1"/>
</dbReference>
<keyword evidence="6" id="KW-0418">Kinase</keyword>
<accession>A0AAD9LP77</accession>
<proteinExistence type="predicted"/>
<evidence type="ECO:0000256" key="4">
    <source>
        <dbReference type="PROSITE-ProRule" id="PRU10141"/>
    </source>
</evidence>
<keyword evidence="1" id="KW-0723">Serine/threonine-protein kinase</keyword>
<dbReference type="Gene3D" id="1.10.510.10">
    <property type="entry name" value="Transferase(Phosphotransferase) domain 1"/>
    <property type="match status" value="4"/>
</dbReference>
<dbReference type="PROSITE" id="PS00108">
    <property type="entry name" value="PROTEIN_KINASE_ST"/>
    <property type="match status" value="1"/>
</dbReference>
<gene>
    <name evidence="6" type="ORF">P3T76_005941</name>
</gene>
<feature type="domain" description="Protein kinase" evidence="5">
    <location>
        <begin position="211"/>
        <end position="483"/>
    </location>
</feature>
<evidence type="ECO:0000256" key="3">
    <source>
        <dbReference type="ARBA" id="ARBA00022840"/>
    </source>
</evidence>
<comment type="caution">
    <text evidence="6">The sequence shown here is derived from an EMBL/GenBank/DDBJ whole genome shotgun (WGS) entry which is preliminary data.</text>
</comment>
<evidence type="ECO:0000313" key="7">
    <source>
        <dbReference type="Proteomes" id="UP001259832"/>
    </source>
</evidence>
<evidence type="ECO:0000259" key="5">
    <source>
        <dbReference type="PROSITE" id="PS50011"/>
    </source>
</evidence>
<dbReference type="InterPro" id="IPR001245">
    <property type="entry name" value="Ser-Thr/Tyr_kinase_cat_dom"/>
</dbReference>
<dbReference type="InterPro" id="IPR017441">
    <property type="entry name" value="Protein_kinase_ATP_BS"/>
</dbReference>
<dbReference type="InterPro" id="IPR008271">
    <property type="entry name" value="Ser/Thr_kinase_AS"/>
</dbReference>
<dbReference type="GO" id="GO:0004674">
    <property type="term" value="F:protein serine/threonine kinase activity"/>
    <property type="evidence" value="ECO:0007669"/>
    <property type="project" value="UniProtKB-KW"/>
</dbReference>
<dbReference type="Proteomes" id="UP001259832">
    <property type="component" value="Unassembled WGS sequence"/>
</dbReference>
<dbReference type="InterPro" id="IPR011009">
    <property type="entry name" value="Kinase-like_dom_sf"/>
</dbReference>
<name>A0AAD9LP77_9STRA</name>